<organism evidence="7 8">
    <name type="scientific">Fundulus heteroclitus</name>
    <name type="common">Killifish</name>
    <name type="synonym">Mummichog</name>
    <dbReference type="NCBI Taxonomy" id="8078"/>
    <lineage>
        <taxon>Eukaryota</taxon>
        <taxon>Metazoa</taxon>
        <taxon>Chordata</taxon>
        <taxon>Craniata</taxon>
        <taxon>Vertebrata</taxon>
        <taxon>Euteleostomi</taxon>
        <taxon>Actinopterygii</taxon>
        <taxon>Neopterygii</taxon>
        <taxon>Teleostei</taxon>
        <taxon>Neoteleostei</taxon>
        <taxon>Acanthomorphata</taxon>
        <taxon>Ovalentaria</taxon>
        <taxon>Atherinomorphae</taxon>
        <taxon>Cyprinodontiformes</taxon>
        <taxon>Fundulidae</taxon>
        <taxon>Fundulus</taxon>
    </lineage>
</organism>
<proteinExistence type="predicted"/>
<dbReference type="InterPro" id="IPR051036">
    <property type="entry name" value="SIGLEC"/>
</dbReference>
<dbReference type="STRING" id="8078.ENSFHEP00000025483"/>
<dbReference type="Pfam" id="PF24518">
    <property type="entry name" value="Ig_CD22"/>
    <property type="match status" value="1"/>
</dbReference>
<dbReference type="Proteomes" id="UP000265000">
    <property type="component" value="Unplaced"/>
</dbReference>
<keyword evidence="4" id="KW-0472">Membrane</keyword>
<evidence type="ECO:0000259" key="6">
    <source>
        <dbReference type="Pfam" id="PF24518"/>
    </source>
</evidence>
<keyword evidence="2" id="KW-0812">Transmembrane</keyword>
<feature type="region of interest" description="Disordered" evidence="5">
    <location>
        <begin position="209"/>
        <end position="233"/>
    </location>
</feature>
<evidence type="ECO:0000256" key="5">
    <source>
        <dbReference type="SAM" id="MobiDB-lite"/>
    </source>
</evidence>
<dbReference type="SUPFAM" id="SSF48726">
    <property type="entry name" value="Immunoglobulin"/>
    <property type="match status" value="2"/>
</dbReference>
<evidence type="ECO:0000313" key="7">
    <source>
        <dbReference type="Ensembl" id="ENSFHEP00000025483.1"/>
    </source>
</evidence>
<dbReference type="GO" id="GO:0005886">
    <property type="term" value="C:plasma membrane"/>
    <property type="evidence" value="ECO:0007669"/>
    <property type="project" value="TreeGrafter"/>
</dbReference>
<keyword evidence="8" id="KW-1185">Reference proteome</keyword>
<dbReference type="PANTHER" id="PTHR12035:SF128">
    <property type="entry name" value="BRANCHED CHAIN KETO ACID DEHYDROGENASE E1 SUBUNIT BETA,-LIKE-RELATED"/>
    <property type="match status" value="1"/>
</dbReference>
<evidence type="ECO:0000313" key="8">
    <source>
        <dbReference type="Proteomes" id="UP000265000"/>
    </source>
</evidence>
<name>A0A3Q2QE02_FUNHE</name>
<evidence type="ECO:0000256" key="1">
    <source>
        <dbReference type="ARBA" id="ARBA00004167"/>
    </source>
</evidence>
<evidence type="ECO:0000256" key="4">
    <source>
        <dbReference type="ARBA" id="ARBA00023136"/>
    </source>
</evidence>
<dbReference type="GO" id="GO:0033691">
    <property type="term" value="F:sialic acid binding"/>
    <property type="evidence" value="ECO:0007669"/>
    <property type="project" value="TreeGrafter"/>
</dbReference>
<dbReference type="Ensembl" id="ENSFHET00000005112.1">
    <property type="protein sequence ID" value="ENSFHEP00000025483.1"/>
    <property type="gene ID" value="ENSFHEG00000007748.1"/>
</dbReference>
<evidence type="ECO:0000256" key="3">
    <source>
        <dbReference type="ARBA" id="ARBA00022989"/>
    </source>
</evidence>
<dbReference type="GO" id="GO:0007155">
    <property type="term" value="P:cell adhesion"/>
    <property type="evidence" value="ECO:0007669"/>
    <property type="project" value="TreeGrafter"/>
</dbReference>
<accession>A0A3Q2QE02</accession>
<keyword evidence="3" id="KW-1133">Transmembrane helix</keyword>
<reference evidence="7" key="1">
    <citation type="submission" date="2025-08" db="UniProtKB">
        <authorList>
            <consortium name="Ensembl"/>
        </authorList>
    </citation>
    <scope>IDENTIFICATION</scope>
</reference>
<feature type="domain" description="B-cell receptor CD22 first Ig-like" evidence="6">
    <location>
        <begin position="20"/>
        <end position="110"/>
    </location>
</feature>
<dbReference type="InterPro" id="IPR036179">
    <property type="entry name" value="Ig-like_dom_sf"/>
</dbReference>
<reference evidence="7" key="2">
    <citation type="submission" date="2025-09" db="UniProtKB">
        <authorList>
            <consortium name="Ensembl"/>
        </authorList>
    </citation>
    <scope>IDENTIFICATION</scope>
</reference>
<dbReference type="InterPro" id="IPR056386">
    <property type="entry name" value="Ig_CD22"/>
</dbReference>
<protein>
    <recommendedName>
        <fullName evidence="6">B-cell receptor CD22 first Ig-like domain-containing protein</fullName>
    </recommendedName>
</protein>
<dbReference type="PANTHER" id="PTHR12035">
    <property type="entry name" value="SIALIC ACID BINDING IMMUNOGLOBULIN-LIKE LECTIN"/>
    <property type="match status" value="1"/>
</dbReference>
<dbReference type="GeneTree" id="ENSGT01150000286924"/>
<dbReference type="InterPro" id="IPR013783">
    <property type="entry name" value="Ig-like_fold"/>
</dbReference>
<dbReference type="AlphaFoldDB" id="A0A3Q2QE02"/>
<feature type="compositionally biased region" description="Basic residues" evidence="5">
    <location>
        <begin position="224"/>
        <end position="233"/>
    </location>
</feature>
<sequence length="233" mass="26198">MNLLLYETCFNPKINRFTEAGLCAVIPCSFKSGFEAEVIIWYKCDQPVERCKNSDIIFHSDKNNVNVQSGFKGRVSLLEPDVTQKKCSIMINDLRPSDSGYYQLRIAEYSGLIKQHFHFKFIHLNQKPKVTIPPLNEGQQATLTCTAPGLCSGHSSTLTFNPSAEHHNSKITCKVSFTGDKTTEKTATLNVTLEYSKITLNVVKVGKKHPPGERKLIHGQSKMTHGRQQHFLS</sequence>
<comment type="subcellular location">
    <subcellularLocation>
        <location evidence="1">Membrane</location>
        <topology evidence="1">Single-pass membrane protein</topology>
    </subcellularLocation>
</comment>
<dbReference type="Gene3D" id="2.60.40.10">
    <property type="entry name" value="Immunoglobulins"/>
    <property type="match status" value="3"/>
</dbReference>
<evidence type="ECO:0000256" key="2">
    <source>
        <dbReference type="ARBA" id="ARBA00022692"/>
    </source>
</evidence>